<dbReference type="Proteomes" id="UP001266305">
    <property type="component" value="Unassembled WGS sequence"/>
</dbReference>
<keyword evidence="2" id="KW-1185">Reference proteome</keyword>
<dbReference type="EMBL" id="JASSZA010000411">
    <property type="protein sequence ID" value="KAK2081120.1"/>
    <property type="molecule type" value="Genomic_DNA"/>
</dbReference>
<evidence type="ECO:0000313" key="2">
    <source>
        <dbReference type="Proteomes" id="UP001266305"/>
    </source>
</evidence>
<protein>
    <submittedName>
        <fullName evidence="1">Uncharacterized protein</fullName>
    </submittedName>
</protein>
<evidence type="ECO:0000313" key="1">
    <source>
        <dbReference type="EMBL" id="KAK2081120.1"/>
    </source>
</evidence>
<reference evidence="1 2" key="1">
    <citation type="submission" date="2023-05" db="EMBL/GenBank/DDBJ databases">
        <title>B98-5 Cell Line De Novo Hybrid Assembly: An Optical Mapping Approach.</title>
        <authorList>
            <person name="Kananen K."/>
            <person name="Auerbach J.A."/>
            <person name="Kautto E."/>
            <person name="Blachly J.S."/>
        </authorList>
    </citation>
    <scope>NUCLEOTIDE SEQUENCE [LARGE SCALE GENOMIC DNA]</scope>
    <source>
        <strain evidence="1">B95-8</strain>
        <tissue evidence="1">Cell line</tissue>
    </source>
</reference>
<proteinExistence type="predicted"/>
<sequence>MVKPLLTQPRRAGHTQLLAGGKAKPKGLGMKGARNLRRLMAGGPASSLYREQQIPSARPCSQAGPLVTIPAKDKLESSSKCWARGTKESSTAQ</sequence>
<comment type="caution">
    <text evidence="1">The sequence shown here is derived from an EMBL/GenBank/DDBJ whole genome shotgun (WGS) entry which is preliminary data.</text>
</comment>
<organism evidence="1 2">
    <name type="scientific">Saguinus oedipus</name>
    <name type="common">Cotton-top tamarin</name>
    <name type="synonym">Oedipomidas oedipus</name>
    <dbReference type="NCBI Taxonomy" id="9490"/>
    <lineage>
        <taxon>Eukaryota</taxon>
        <taxon>Metazoa</taxon>
        <taxon>Chordata</taxon>
        <taxon>Craniata</taxon>
        <taxon>Vertebrata</taxon>
        <taxon>Euteleostomi</taxon>
        <taxon>Mammalia</taxon>
        <taxon>Eutheria</taxon>
        <taxon>Euarchontoglires</taxon>
        <taxon>Primates</taxon>
        <taxon>Haplorrhini</taxon>
        <taxon>Platyrrhini</taxon>
        <taxon>Cebidae</taxon>
        <taxon>Callitrichinae</taxon>
        <taxon>Saguinus</taxon>
    </lineage>
</organism>
<accession>A0ABQ9T8S8</accession>
<gene>
    <name evidence="1" type="ORF">P7K49_040235</name>
</gene>
<name>A0ABQ9T8S8_SAGOE</name>